<organism evidence="2 3">
    <name type="scientific">Mycobacterium botniense</name>
    <dbReference type="NCBI Taxonomy" id="84962"/>
    <lineage>
        <taxon>Bacteria</taxon>
        <taxon>Bacillati</taxon>
        <taxon>Actinomycetota</taxon>
        <taxon>Actinomycetes</taxon>
        <taxon>Mycobacteriales</taxon>
        <taxon>Mycobacteriaceae</taxon>
        <taxon>Mycobacterium</taxon>
    </lineage>
</organism>
<dbReference type="AlphaFoldDB" id="A0A7I9Y0H2"/>
<feature type="transmembrane region" description="Helical" evidence="1">
    <location>
        <begin position="23"/>
        <end position="45"/>
    </location>
</feature>
<keyword evidence="1" id="KW-0472">Membrane</keyword>
<reference evidence="2 3" key="1">
    <citation type="journal article" date="2019" name="Emerg. Microbes Infect.">
        <title>Comprehensive subspecies identification of 175 nontuberculous mycobacteria species based on 7547 genomic profiles.</title>
        <authorList>
            <person name="Matsumoto Y."/>
            <person name="Kinjo T."/>
            <person name="Motooka D."/>
            <person name="Nabeya D."/>
            <person name="Jung N."/>
            <person name="Uechi K."/>
            <person name="Horii T."/>
            <person name="Iida T."/>
            <person name="Fujita J."/>
            <person name="Nakamura S."/>
        </authorList>
    </citation>
    <scope>NUCLEOTIDE SEQUENCE [LARGE SCALE GENOMIC DNA]</scope>
    <source>
        <strain evidence="2 3">JCM 17322</strain>
    </source>
</reference>
<evidence type="ECO:0000313" key="3">
    <source>
        <dbReference type="Proteomes" id="UP000465361"/>
    </source>
</evidence>
<keyword evidence="3" id="KW-1185">Reference proteome</keyword>
<gene>
    <name evidence="2" type="ORF">MBOT_28990</name>
</gene>
<evidence type="ECO:0000256" key="1">
    <source>
        <dbReference type="SAM" id="Phobius"/>
    </source>
</evidence>
<comment type="caution">
    <text evidence="2">The sequence shown here is derived from an EMBL/GenBank/DDBJ whole genome shotgun (WGS) entry which is preliminary data.</text>
</comment>
<accession>A0A7I9Y0H2</accession>
<sequence length="217" mass="22803">MVDRTSAVGRGWGSMSLNTTDRVLIGVCAVVWLLLVGVSVAAIVALVDLGRGFHTSSGNAHTPPVLYAIIVVSTLVILGAVPMLLRARRTTWEHPSPARPPGARAATQRLGGSPYLAEPVMVDQARTERLTTFGPAATLSDAAVDRIWLRGTLALLGTMGAALVAVAAATYLMAIGRDGAAWTGYGLAGFATAAMIVIPWHQVRRLRRMLAGDKPSL</sequence>
<name>A0A7I9Y0H2_9MYCO</name>
<keyword evidence="1" id="KW-0812">Transmembrane</keyword>
<dbReference type="Proteomes" id="UP000465361">
    <property type="component" value="Unassembled WGS sequence"/>
</dbReference>
<keyword evidence="1" id="KW-1133">Transmembrane helix</keyword>
<evidence type="ECO:0008006" key="4">
    <source>
        <dbReference type="Google" id="ProtNLM"/>
    </source>
</evidence>
<feature type="transmembrane region" description="Helical" evidence="1">
    <location>
        <begin position="65"/>
        <end position="85"/>
    </location>
</feature>
<dbReference type="EMBL" id="BLKW01000004">
    <property type="protein sequence ID" value="GFG75534.1"/>
    <property type="molecule type" value="Genomic_DNA"/>
</dbReference>
<feature type="transmembrane region" description="Helical" evidence="1">
    <location>
        <begin position="153"/>
        <end position="174"/>
    </location>
</feature>
<evidence type="ECO:0000313" key="2">
    <source>
        <dbReference type="EMBL" id="GFG75534.1"/>
    </source>
</evidence>
<feature type="transmembrane region" description="Helical" evidence="1">
    <location>
        <begin position="180"/>
        <end position="200"/>
    </location>
</feature>
<dbReference type="InterPro" id="IPR024381">
    <property type="entry name" value="DUF2561"/>
</dbReference>
<protein>
    <recommendedName>
        <fullName evidence="4">DUF2561 domain-containing protein</fullName>
    </recommendedName>
</protein>
<proteinExistence type="predicted"/>
<dbReference type="Pfam" id="PF10812">
    <property type="entry name" value="DUF2561"/>
    <property type="match status" value="1"/>
</dbReference>
<dbReference type="RefSeq" id="WP_163758319.1">
    <property type="nucleotide sequence ID" value="NZ_BLKW01000004.1"/>
</dbReference>